<dbReference type="InterPro" id="IPR001387">
    <property type="entry name" value="Cro/C1-type_HTH"/>
</dbReference>
<accession>A0A0L0WAS4</accession>
<name>A0A0L0WAS4_GOTPU</name>
<protein>
    <submittedName>
        <fullName evidence="4">Putative transcriptional regulator</fullName>
    </submittedName>
</protein>
<dbReference type="PANTHER" id="PTHR46797:SF1">
    <property type="entry name" value="METHYLPHOSPHONATE SYNTHASE"/>
    <property type="match status" value="1"/>
</dbReference>
<dbReference type="InterPro" id="IPR010982">
    <property type="entry name" value="Lambda_DNA-bd_dom_sf"/>
</dbReference>
<keyword evidence="5" id="KW-1185">Reference proteome</keyword>
<evidence type="ECO:0000259" key="3">
    <source>
        <dbReference type="PROSITE" id="PS50943"/>
    </source>
</evidence>
<reference evidence="5" key="1">
    <citation type="submission" date="2015-07" db="EMBL/GenBank/DDBJ databases">
        <title>Draft genome sequence of the purine-degrading Gottschalkia purinilyticum DSM 1384 (formerly Clostridium purinilyticum).</title>
        <authorList>
            <person name="Poehlein A."/>
            <person name="Schiel-Bengelsdorf B."/>
            <person name="Bengelsdorf F.R."/>
            <person name="Daniel R."/>
            <person name="Duerre P."/>
        </authorList>
    </citation>
    <scope>NUCLEOTIDE SEQUENCE [LARGE SCALE GENOMIC DNA]</scope>
    <source>
        <strain evidence="5">DSM 1384</strain>
    </source>
</reference>
<dbReference type="Pfam" id="PF01381">
    <property type="entry name" value="HTH_3"/>
    <property type="match status" value="1"/>
</dbReference>
<dbReference type="Proteomes" id="UP000037267">
    <property type="component" value="Unassembled WGS sequence"/>
</dbReference>
<keyword evidence="1" id="KW-0238">DNA-binding</keyword>
<dbReference type="GO" id="GO:0005829">
    <property type="term" value="C:cytosol"/>
    <property type="evidence" value="ECO:0007669"/>
    <property type="project" value="TreeGrafter"/>
</dbReference>
<dbReference type="STRING" id="1503.CLPU_6c00840"/>
<dbReference type="EMBL" id="LGSS01000006">
    <property type="protein sequence ID" value="KNF08598.1"/>
    <property type="molecule type" value="Genomic_DNA"/>
</dbReference>
<dbReference type="GO" id="GO:0003677">
    <property type="term" value="F:DNA binding"/>
    <property type="evidence" value="ECO:0007669"/>
    <property type="project" value="UniProtKB-KW"/>
</dbReference>
<dbReference type="RefSeq" id="WP_200898531.1">
    <property type="nucleotide sequence ID" value="NZ_LGSS01000006.1"/>
</dbReference>
<comment type="caution">
    <text evidence="4">The sequence shown here is derived from an EMBL/GenBank/DDBJ whole genome shotgun (WGS) entry which is preliminary data.</text>
</comment>
<dbReference type="Gene3D" id="1.10.260.40">
    <property type="entry name" value="lambda repressor-like DNA-binding domains"/>
    <property type="match status" value="1"/>
</dbReference>
<evidence type="ECO:0000313" key="4">
    <source>
        <dbReference type="EMBL" id="KNF08598.1"/>
    </source>
</evidence>
<dbReference type="InterPro" id="IPR050807">
    <property type="entry name" value="TransReg_Diox_bact_type"/>
</dbReference>
<dbReference type="PANTHER" id="PTHR46797">
    <property type="entry name" value="HTH-TYPE TRANSCRIPTIONAL REGULATOR"/>
    <property type="match status" value="1"/>
</dbReference>
<sequence length="84" mass="9811">MMELSQALAIVLKNNRHICKLSQEELAHRCGLDRTYISLLERGKRKPTINSLFAISKHLNLKLSEFIDQIEKLLEENKENMDDM</sequence>
<evidence type="ECO:0000256" key="2">
    <source>
        <dbReference type="SAM" id="Coils"/>
    </source>
</evidence>
<organism evidence="4 5">
    <name type="scientific">Gottschalkia purinilytica</name>
    <name type="common">Clostridium purinilyticum</name>
    <dbReference type="NCBI Taxonomy" id="1503"/>
    <lineage>
        <taxon>Bacteria</taxon>
        <taxon>Bacillati</taxon>
        <taxon>Bacillota</taxon>
        <taxon>Tissierellia</taxon>
        <taxon>Tissierellales</taxon>
        <taxon>Gottschalkiaceae</taxon>
        <taxon>Gottschalkia</taxon>
    </lineage>
</organism>
<dbReference type="AlphaFoldDB" id="A0A0L0WAS4"/>
<feature type="domain" description="HTH cro/C1-type" evidence="3">
    <location>
        <begin position="12"/>
        <end position="66"/>
    </location>
</feature>
<dbReference type="GO" id="GO:0003700">
    <property type="term" value="F:DNA-binding transcription factor activity"/>
    <property type="evidence" value="ECO:0007669"/>
    <property type="project" value="TreeGrafter"/>
</dbReference>
<proteinExistence type="predicted"/>
<evidence type="ECO:0000313" key="5">
    <source>
        <dbReference type="Proteomes" id="UP000037267"/>
    </source>
</evidence>
<dbReference type="PROSITE" id="PS50943">
    <property type="entry name" value="HTH_CROC1"/>
    <property type="match status" value="1"/>
</dbReference>
<feature type="coiled-coil region" evidence="2">
    <location>
        <begin position="56"/>
        <end position="83"/>
    </location>
</feature>
<dbReference type="SUPFAM" id="SSF47413">
    <property type="entry name" value="lambda repressor-like DNA-binding domains"/>
    <property type="match status" value="1"/>
</dbReference>
<evidence type="ECO:0000256" key="1">
    <source>
        <dbReference type="ARBA" id="ARBA00023125"/>
    </source>
</evidence>
<gene>
    <name evidence="4" type="ORF">CLPU_6c00840</name>
</gene>
<keyword evidence="2" id="KW-0175">Coiled coil</keyword>
<dbReference type="SMART" id="SM00530">
    <property type="entry name" value="HTH_XRE"/>
    <property type="match status" value="1"/>
</dbReference>
<dbReference type="CDD" id="cd00093">
    <property type="entry name" value="HTH_XRE"/>
    <property type="match status" value="1"/>
</dbReference>